<feature type="chain" id="PRO_5043332995" description="Notum" evidence="3">
    <location>
        <begin position="41"/>
        <end position="702"/>
    </location>
</feature>
<feature type="compositionally biased region" description="Basic and acidic residues" evidence="2">
    <location>
        <begin position="498"/>
        <end position="518"/>
    </location>
</feature>
<feature type="compositionally biased region" description="Basic residues" evidence="2">
    <location>
        <begin position="583"/>
        <end position="604"/>
    </location>
</feature>
<feature type="region of interest" description="Disordered" evidence="2">
    <location>
        <begin position="95"/>
        <end position="119"/>
    </location>
</feature>
<dbReference type="Pfam" id="PF03283">
    <property type="entry name" value="PAE"/>
    <property type="match status" value="1"/>
</dbReference>
<evidence type="ECO:0000256" key="1">
    <source>
        <dbReference type="ARBA" id="ARBA00010213"/>
    </source>
</evidence>
<sequence>MLRRCSMMRRKTGACGTLLRTTLAVCLMVAHFSVPCQCRAAGTTAMASAVNQRHRQANISIESNSIQRLANGETEASNGASSAEAAAVSYGEQNGASSGTVSADGDKSNSNQLPPVTSAPAVVTVQKELKRVFLSNRTVTCNDGSQAGFYLRKSPGSRRWVVFFEGGWHCYDHKSCRARWLKLRHLMTSAQWPETRDVGGLLSPLPSENPYWYNANHVFVPYCSSDSWSGTKVKPDTRDGLRFMGSLIVRQVMADLIPLGLGHSQGADLLMAGSSAGGLGVMLNLDKVRSFLQNEKGLKVAVRGVSDSGWFLDREPYTPGAVAASEAVRQGWRMWDGALPQACVAEHPKEPWRCYFGHRLYNTLKSPLFVFQWLFDEAQMRADHVGAPVTPQQWDYIHDMGGALRESLNNVTAVFAPSCIGHSVLTKRDWMNIKIDDVSLADALRCWEQSDVRDRQVQRRQSNRNPSPQKMRRKHNGGRRKKQQQQMDDNQGGNGQEEAPKPKLTKEERQRRREERQLQRRLNRLNNKNNGREGGKNHTRHQQRLDESHSTKVPRLERSPNSTGKNSNSSGNSNKKQNQNERHRLRNQNKKRLNHKNRNRKNMNNRKNQQQQQQNTNPFGLDLAEPKKCSLRLLERCSWPQCNHSCPTLTNPLTGEEMKFLELLASFGLDMDAVATALGVDMQTLNNMDHAELVNLLTQQVT</sequence>
<reference evidence="4" key="2">
    <citation type="submission" date="2020-05" db="UniProtKB">
        <authorList>
            <consortium name="EnsemblMetazoa"/>
        </authorList>
    </citation>
    <scope>IDENTIFICATION</scope>
    <source>
        <strain evidence="4">LVP_AGWG</strain>
    </source>
</reference>
<evidence type="ECO:0000256" key="2">
    <source>
        <dbReference type="SAM" id="MobiDB-lite"/>
    </source>
</evidence>
<feature type="signal peptide" evidence="3">
    <location>
        <begin position="1"/>
        <end position="40"/>
    </location>
</feature>
<evidence type="ECO:0000313" key="4">
    <source>
        <dbReference type="EnsemblMetazoa" id="AAEL025859-PA"/>
    </source>
</evidence>
<evidence type="ECO:0000256" key="3">
    <source>
        <dbReference type="SAM" id="SignalP"/>
    </source>
</evidence>
<dbReference type="Proteomes" id="UP000008820">
    <property type="component" value="Chromosome 2"/>
</dbReference>
<dbReference type="GO" id="GO:0016787">
    <property type="term" value="F:hydrolase activity"/>
    <property type="evidence" value="ECO:0007669"/>
    <property type="project" value="InterPro"/>
</dbReference>
<dbReference type="FunCoup" id="A0A6I8U8T8">
    <property type="interactions" value="71"/>
</dbReference>
<dbReference type="InterPro" id="IPR004963">
    <property type="entry name" value="PAE/NOTUM"/>
</dbReference>
<dbReference type="OrthoDB" id="2015280at2759"/>
<name>A0A6I8U8T8_AEDAE</name>
<gene>
    <name evidence="4" type="primary">5567751</name>
</gene>
<keyword evidence="5" id="KW-1185">Reference proteome</keyword>
<dbReference type="InParanoid" id="A0A6I8U8T8"/>
<dbReference type="PANTHER" id="PTHR21562:SF122">
    <property type="entry name" value="PALMITOLEOYL-PROTEIN CARBOXYLESTERASE NOTUM"/>
    <property type="match status" value="1"/>
</dbReference>
<feature type="compositionally biased region" description="Low complexity" evidence="2">
    <location>
        <begin position="561"/>
        <end position="577"/>
    </location>
</feature>
<evidence type="ECO:0000313" key="5">
    <source>
        <dbReference type="Proteomes" id="UP000008820"/>
    </source>
</evidence>
<feature type="compositionally biased region" description="Basic residues" evidence="2">
    <location>
        <begin position="470"/>
        <end position="483"/>
    </location>
</feature>
<organism evidence="4 5">
    <name type="scientific">Aedes aegypti</name>
    <name type="common">Yellowfever mosquito</name>
    <name type="synonym">Culex aegypti</name>
    <dbReference type="NCBI Taxonomy" id="7159"/>
    <lineage>
        <taxon>Eukaryota</taxon>
        <taxon>Metazoa</taxon>
        <taxon>Ecdysozoa</taxon>
        <taxon>Arthropoda</taxon>
        <taxon>Hexapoda</taxon>
        <taxon>Insecta</taxon>
        <taxon>Pterygota</taxon>
        <taxon>Neoptera</taxon>
        <taxon>Endopterygota</taxon>
        <taxon>Diptera</taxon>
        <taxon>Nematocera</taxon>
        <taxon>Culicoidea</taxon>
        <taxon>Culicidae</taxon>
        <taxon>Culicinae</taxon>
        <taxon>Aedini</taxon>
        <taxon>Aedes</taxon>
        <taxon>Stegomyia</taxon>
    </lineage>
</organism>
<dbReference type="EnsemblMetazoa" id="AAEL025859-RA">
    <property type="protein sequence ID" value="AAEL025859-PA"/>
    <property type="gene ID" value="AAEL025859"/>
</dbReference>
<evidence type="ECO:0008006" key="6">
    <source>
        <dbReference type="Google" id="ProtNLM"/>
    </source>
</evidence>
<keyword evidence="3" id="KW-0732">Signal</keyword>
<feature type="compositionally biased region" description="Basic and acidic residues" evidence="2">
    <location>
        <begin position="543"/>
        <end position="558"/>
    </location>
</feature>
<proteinExistence type="inferred from homology"/>
<reference evidence="4 5" key="1">
    <citation type="submission" date="2017-06" db="EMBL/GenBank/DDBJ databases">
        <title>Aedes aegypti genome working group (AGWG) sequencing and assembly.</title>
        <authorList>
            <consortium name="Aedes aegypti Genome Working Group (AGWG)"/>
            <person name="Matthews B.J."/>
        </authorList>
    </citation>
    <scope>NUCLEOTIDE SEQUENCE [LARGE SCALE GENOMIC DNA]</scope>
    <source>
        <strain evidence="4 5">LVP_AGWG</strain>
    </source>
</reference>
<dbReference type="PANTHER" id="PTHR21562">
    <property type="entry name" value="NOTUM-RELATED"/>
    <property type="match status" value="1"/>
</dbReference>
<dbReference type="AlphaFoldDB" id="A0A6I8U8T8"/>
<protein>
    <recommendedName>
        <fullName evidence="6">Notum</fullName>
    </recommendedName>
</protein>
<feature type="compositionally biased region" description="Low complexity" evidence="2">
    <location>
        <begin position="605"/>
        <end position="615"/>
    </location>
</feature>
<comment type="similarity">
    <text evidence="1">Belongs to the pectinacetylesterase family. Notum subfamily.</text>
</comment>
<feature type="region of interest" description="Disordered" evidence="2">
    <location>
        <begin position="451"/>
        <end position="621"/>
    </location>
</feature>
<accession>A0A6I8U8T8</accession>